<dbReference type="GO" id="GO:0070628">
    <property type="term" value="F:proteasome binding"/>
    <property type="evidence" value="ECO:0007669"/>
    <property type="project" value="TreeGrafter"/>
</dbReference>
<dbReference type="InterPro" id="IPR044635">
    <property type="entry name" value="UBP14-like"/>
</dbReference>
<evidence type="ECO:0000313" key="10">
    <source>
        <dbReference type="EMBL" id="EGG20495.1"/>
    </source>
</evidence>
<dbReference type="Pfam" id="PF00443">
    <property type="entry name" value="UCH"/>
    <property type="match status" value="1"/>
</dbReference>
<dbReference type="PROSITE" id="PS50053">
    <property type="entry name" value="UBIQUITIN_2"/>
    <property type="match status" value="1"/>
</dbReference>
<dbReference type="Proteomes" id="UP000007797">
    <property type="component" value="Unassembled WGS sequence"/>
</dbReference>
<proteinExistence type="inferred from homology"/>
<dbReference type="SUPFAM" id="SSF54001">
    <property type="entry name" value="Cysteine proteinases"/>
    <property type="match status" value="1"/>
</dbReference>
<dbReference type="GO" id="GO:0061136">
    <property type="term" value="P:regulation of proteasomal protein catabolic process"/>
    <property type="evidence" value="ECO:0007669"/>
    <property type="project" value="TreeGrafter"/>
</dbReference>
<dbReference type="PROSITE" id="PS00972">
    <property type="entry name" value="USP_1"/>
    <property type="match status" value="1"/>
</dbReference>
<organism evidence="10 11">
    <name type="scientific">Cavenderia fasciculata</name>
    <name type="common">Slime mold</name>
    <name type="synonym">Dictyostelium fasciculatum</name>
    <dbReference type="NCBI Taxonomy" id="261658"/>
    <lineage>
        <taxon>Eukaryota</taxon>
        <taxon>Amoebozoa</taxon>
        <taxon>Evosea</taxon>
        <taxon>Eumycetozoa</taxon>
        <taxon>Dictyostelia</taxon>
        <taxon>Acytosteliales</taxon>
        <taxon>Cavenderiaceae</taxon>
        <taxon>Cavenderia</taxon>
    </lineage>
</organism>
<evidence type="ECO:0000259" key="9">
    <source>
        <dbReference type="PROSITE" id="PS50235"/>
    </source>
</evidence>
<dbReference type="Pfam" id="PF00240">
    <property type="entry name" value="ubiquitin"/>
    <property type="match status" value="1"/>
</dbReference>
<dbReference type="STRING" id="1054147.F4PRE3"/>
<feature type="region of interest" description="Disordered" evidence="7">
    <location>
        <begin position="488"/>
        <end position="509"/>
    </location>
</feature>
<dbReference type="GO" id="GO:0043161">
    <property type="term" value="P:proteasome-mediated ubiquitin-dependent protein catabolic process"/>
    <property type="evidence" value="ECO:0007669"/>
    <property type="project" value="InterPro"/>
</dbReference>
<evidence type="ECO:0000313" key="11">
    <source>
        <dbReference type="Proteomes" id="UP000007797"/>
    </source>
</evidence>
<feature type="compositionally biased region" description="Low complexity" evidence="7">
    <location>
        <begin position="493"/>
        <end position="509"/>
    </location>
</feature>
<dbReference type="KEGG" id="dfa:DFA_00356"/>
<dbReference type="GO" id="GO:0004843">
    <property type="term" value="F:cysteine-type deubiquitinase activity"/>
    <property type="evidence" value="ECO:0007669"/>
    <property type="project" value="UniProtKB-UniRule"/>
</dbReference>
<evidence type="ECO:0000256" key="5">
    <source>
        <dbReference type="ARBA" id="ARBA00022807"/>
    </source>
</evidence>
<dbReference type="PROSITE" id="PS50235">
    <property type="entry name" value="USP_3"/>
    <property type="match status" value="1"/>
</dbReference>
<reference evidence="11" key="1">
    <citation type="journal article" date="2011" name="Genome Res.">
        <title>Phylogeny-wide analysis of social amoeba genomes highlights ancient origins for complex intercellular communication.</title>
        <authorList>
            <person name="Heidel A.J."/>
            <person name="Lawal H.M."/>
            <person name="Felder M."/>
            <person name="Schilde C."/>
            <person name="Helps N.R."/>
            <person name="Tunggal B."/>
            <person name="Rivero F."/>
            <person name="John U."/>
            <person name="Schleicher M."/>
            <person name="Eichinger L."/>
            <person name="Platzer M."/>
            <person name="Noegel A.A."/>
            <person name="Schaap P."/>
            <person name="Gloeckner G."/>
        </authorList>
    </citation>
    <scope>NUCLEOTIDE SEQUENCE [LARGE SCALE GENOMIC DNA]</scope>
    <source>
        <strain evidence="11">SH3</strain>
    </source>
</reference>
<accession>F4PRE3</accession>
<dbReference type="GeneID" id="14873019"/>
<dbReference type="SMART" id="SM00213">
    <property type="entry name" value="UBQ"/>
    <property type="match status" value="1"/>
</dbReference>
<evidence type="ECO:0000256" key="3">
    <source>
        <dbReference type="ARBA" id="ARBA00022786"/>
    </source>
</evidence>
<dbReference type="InterPro" id="IPR018200">
    <property type="entry name" value="USP_CS"/>
</dbReference>
<feature type="region of interest" description="Disordered" evidence="7">
    <location>
        <begin position="380"/>
        <end position="400"/>
    </location>
</feature>
<dbReference type="MEROPS" id="C19.A70"/>
<dbReference type="GO" id="GO:0016579">
    <property type="term" value="P:protein deubiquitination"/>
    <property type="evidence" value="ECO:0007669"/>
    <property type="project" value="InterPro"/>
</dbReference>
<dbReference type="Gene3D" id="3.10.20.90">
    <property type="entry name" value="Phosphatidylinositol 3-kinase Catalytic Subunit, Chain A, domain 1"/>
    <property type="match status" value="1"/>
</dbReference>
<evidence type="ECO:0000259" key="8">
    <source>
        <dbReference type="PROSITE" id="PS50053"/>
    </source>
</evidence>
<dbReference type="RefSeq" id="XP_004358345.1">
    <property type="nucleotide sequence ID" value="XM_004358288.1"/>
</dbReference>
<dbReference type="InterPro" id="IPR001394">
    <property type="entry name" value="Peptidase_C19_UCH"/>
</dbReference>
<dbReference type="PANTHER" id="PTHR43982">
    <property type="entry name" value="UBIQUITIN CARBOXYL-TERMINAL HYDROLASE"/>
    <property type="match status" value="1"/>
</dbReference>
<gene>
    <name evidence="10" type="primary">usp14</name>
    <name evidence="10" type="ORF">DFA_00356</name>
</gene>
<dbReference type="InterPro" id="IPR000626">
    <property type="entry name" value="Ubiquitin-like_dom"/>
</dbReference>
<feature type="compositionally biased region" description="Basic and acidic residues" evidence="7">
    <location>
        <begin position="391"/>
        <end position="400"/>
    </location>
</feature>
<comment type="similarity">
    <text evidence="6">Belongs to the peptidase C19 family.</text>
</comment>
<dbReference type="OrthoDB" id="333239at2759"/>
<evidence type="ECO:0000256" key="2">
    <source>
        <dbReference type="ARBA" id="ARBA00022670"/>
    </source>
</evidence>
<sequence>MVKVVVKWTKEKYDVDVDPSESVLEFKSKLYSLSHVPTDRQKIMGFKGGILKDDASWKDLDLVEGKVLMMVGSAEELPQPKQKITFVEDLPQQQADALIHNMPSGLYNLGNTCYLNATLQCMKACPELMSIIKKYKPTGTQYSALVKASQGIFNELSKTTGEPVGSSTFLNLFRALFPQFGEIKEGAYMQQDADEAWSQLLSAYANEFPINANDKSTNPTQAVEKSFIGKLFGIGVTDTYQCKENPSEESTSRSETLLKLPCNIGTETSYLFEGIKRGLEEDITKKSPSLNKEAVYTKKTTLNHLPPYLMVQFVRFNWKQGVKKPNDQGGVTGVKTKIIRQVQFPFTLDIFDFCSQDLKDNLSIGRKRLDDEFNASLERKRKTFDGQEQGGKQKKETKEEEIFDITADEDASKNSTGKFELKAVLTHQGRFADSGHYVAWVKKDDNKWLKFDDTTVYEVNDEEIKKLQGGGEWHMAYMCLYKAIKAPEEDKSSSTPMDTSTTTTTTTNQ</sequence>
<dbReference type="CDD" id="cd02657">
    <property type="entry name" value="Peptidase_C19A"/>
    <property type="match status" value="1"/>
</dbReference>
<feature type="domain" description="Ubiquitin-like" evidence="8">
    <location>
        <begin position="2"/>
        <end position="71"/>
    </location>
</feature>
<name>F4PRE3_CACFS</name>
<keyword evidence="3 6" id="KW-0833">Ubl conjugation pathway</keyword>
<evidence type="ECO:0000256" key="7">
    <source>
        <dbReference type="SAM" id="MobiDB-lite"/>
    </source>
</evidence>
<dbReference type="EMBL" id="GL883010">
    <property type="protein sequence ID" value="EGG20495.1"/>
    <property type="molecule type" value="Genomic_DNA"/>
</dbReference>
<comment type="catalytic activity">
    <reaction evidence="1 6">
        <text>Thiol-dependent hydrolysis of ester, thioester, amide, peptide and isopeptide bonds formed by the C-terminal Gly of ubiquitin (a 76-residue protein attached to proteins as an intracellular targeting signal).</text>
        <dbReference type="EC" id="3.4.19.12"/>
    </reaction>
</comment>
<dbReference type="InterPro" id="IPR028889">
    <property type="entry name" value="USP"/>
</dbReference>
<feature type="domain" description="USP" evidence="9">
    <location>
        <begin position="104"/>
        <end position="484"/>
    </location>
</feature>
<evidence type="ECO:0000256" key="6">
    <source>
        <dbReference type="RuleBase" id="RU366025"/>
    </source>
</evidence>
<keyword evidence="4 6" id="KW-0378">Hydrolase</keyword>
<dbReference type="Gene3D" id="3.90.70.10">
    <property type="entry name" value="Cysteine proteinases"/>
    <property type="match status" value="1"/>
</dbReference>
<keyword evidence="2 6" id="KW-0645">Protease</keyword>
<keyword evidence="11" id="KW-1185">Reference proteome</keyword>
<protein>
    <recommendedName>
        <fullName evidence="6">Ubiquitin carboxyl-terminal hydrolase</fullName>
        <ecNumber evidence="6">3.4.19.12</ecNumber>
    </recommendedName>
</protein>
<dbReference type="EC" id="3.4.19.12" evidence="6"/>
<evidence type="ECO:0000256" key="4">
    <source>
        <dbReference type="ARBA" id="ARBA00022801"/>
    </source>
</evidence>
<dbReference type="AlphaFoldDB" id="F4PRE3"/>
<dbReference type="OMA" id="FKSDAEY"/>
<dbReference type="InterPro" id="IPR038765">
    <property type="entry name" value="Papain-like_cys_pep_sf"/>
</dbReference>
<dbReference type="PANTHER" id="PTHR43982:SF1">
    <property type="entry name" value="UBIQUITIN CARBOXYL-TERMINAL HYDROLASE 14"/>
    <property type="match status" value="1"/>
</dbReference>
<dbReference type="SUPFAM" id="SSF54236">
    <property type="entry name" value="Ubiquitin-like"/>
    <property type="match status" value="1"/>
</dbReference>
<dbReference type="InterPro" id="IPR029071">
    <property type="entry name" value="Ubiquitin-like_domsf"/>
</dbReference>
<dbReference type="CDD" id="cd16104">
    <property type="entry name" value="Ubl_USP14_like"/>
    <property type="match status" value="1"/>
</dbReference>
<keyword evidence="5 6" id="KW-0788">Thiol protease</keyword>
<dbReference type="PROSITE" id="PS00973">
    <property type="entry name" value="USP_2"/>
    <property type="match status" value="1"/>
</dbReference>
<evidence type="ECO:0000256" key="1">
    <source>
        <dbReference type="ARBA" id="ARBA00000707"/>
    </source>
</evidence>